<evidence type="ECO:0000313" key="2">
    <source>
        <dbReference type="EMBL" id="KAK3908821.1"/>
    </source>
</evidence>
<keyword evidence="4" id="KW-1185">Reference proteome</keyword>
<dbReference type="PANTHER" id="PTHR46579:SF1">
    <property type="entry name" value="F5_8 TYPE C DOMAIN-CONTAINING PROTEIN"/>
    <property type="match status" value="1"/>
</dbReference>
<comment type="caution">
    <text evidence="3">The sequence shown here is derived from an EMBL/GenBank/DDBJ whole genome shotgun (WGS) entry which is preliminary data.</text>
</comment>
<keyword evidence="3" id="KW-0687">Ribonucleoprotein</keyword>
<gene>
    <name evidence="2" type="ORF">KUF71_019076</name>
    <name evidence="3" type="ORF">KUF71_026235</name>
</gene>
<name>A0AAE1LGE9_9NEOP</name>
<accession>A0AAE1LGE9</accession>
<dbReference type="Pfam" id="PF02992">
    <property type="entry name" value="Transposase_21"/>
    <property type="match status" value="1"/>
</dbReference>
<dbReference type="EMBL" id="JAHWGI010000785">
    <property type="protein sequence ID" value="KAK3917764.1"/>
    <property type="molecule type" value="Genomic_DNA"/>
</dbReference>
<dbReference type="GO" id="GO:0005840">
    <property type="term" value="C:ribosome"/>
    <property type="evidence" value="ECO:0007669"/>
    <property type="project" value="UniProtKB-KW"/>
</dbReference>
<protein>
    <submittedName>
        <fullName evidence="3">50S ribosomal protein L25</fullName>
    </submittedName>
</protein>
<evidence type="ECO:0000256" key="1">
    <source>
        <dbReference type="SAM" id="MobiDB-lite"/>
    </source>
</evidence>
<keyword evidence="3" id="KW-0689">Ribosomal protein</keyword>
<evidence type="ECO:0000313" key="4">
    <source>
        <dbReference type="Proteomes" id="UP001219518"/>
    </source>
</evidence>
<reference evidence="3" key="2">
    <citation type="journal article" date="2023" name="BMC Genomics">
        <title>Pest status, molecular evolution, and epigenetic factors derived from the genome assembly of Frankliniella fusca, a thysanopteran phytovirus vector.</title>
        <authorList>
            <person name="Catto M.A."/>
            <person name="Labadie P.E."/>
            <person name="Jacobson A.L."/>
            <person name="Kennedy G.G."/>
            <person name="Srinivasan R."/>
            <person name="Hunt B.G."/>
        </authorList>
    </citation>
    <scope>NUCLEOTIDE SEQUENCE</scope>
    <source>
        <strain evidence="3">PL_HMW_Pooled</strain>
    </source>
</reference>
<organism evidence="3 4">
    <name type="scientific">Frankliniella fusca</name>
    <dbReference type="NCBI Taxonomy" id="407009"/>
    <lineage>
        <taxon>Eukaryota</taxon>
        <taxon>Metazoa</taxon>
        <taxon>Ecdysozoa</taxon>
        <taxon>Arthropoda</taxon>
        <taxon>Hexapoda</taxon>
        <taxon>Insecta</taxon>
        <taxon>Pterygota</taxon>
        <taxon>Neoptera</taxon>
        <taxon>Paraneoptera</taxon>
        <taxon>Thysanoptera</taxon>
        <taxon>Terebrantia</taxon>
        <taxon>Thripoidea</taxon>
        <taxon>Thripidae</taxon>
        <taxon>Frankliniella</taxon>
    </lineage>
</organism>
<dbReference type="Proteomes" id="UP001219518">
    <property type="component" value="Unassembled WGS sequence"/>
</dbReference>
<dbReference type="AlphaFoldDB" id="A0AAE1LGE9"/>
<sequence>MSDSDDDSVGVADPQQICVTSGGESGENDTPSTSPEPLYVGQISQLYARSDFVEDIQYRFNRVKKNSANLEDIFDGLVYKAAMQEFLSEKFNISFMWNTDGVSLYDSSKLQLWPFYLVINELPPEKRFKRENLILAAVYIGESKPSVNVFLKHVCPLVEQLKQGVSVNVAGEQEPVLIKACIICGTWEKSERTDDVFVHPYEENAQPRTEENYEEDAMLSTVTNSDKAASARTASHGVKGPSYLYIMGIMKQVFFHNFKLLVAGVSLINKQSVSLADIAEAKCLLTQFVLDFEELYGLRHMSFNTHLVLHLPSVVEALGPAFHTSCFGFEDLNGKLRCLIHGSRYAGSQLSSNLFTFLNLPKVINTLEIGRVKEYCTNVHKKMEED</sequence>
<evidence type="ECO:0000313" key="3">
    <source>
        <dbReference type="EMBL" id="KAK3917764.1"/>
    </source>
</evidence>
<proteinExistence type="predicted"/>
<reference evidence="3" key="1">
    <citation type="submission" date="2021-07" db="EMBL/GenBank/DDBJ databases">
        <authorList>
            <person name="Catto M.A."/>
            <person name="Jacobson A."/>
            <person name="Kennedy G."/>
            <person name="Labadie P."/>
            <person name="Hunt B.G."/>
            <person name="Srinivasan R."/>
        </authorList>
    </citation>
    <scope>NUCLEOTIDE SEQUENCE</scope>
    <source>
        <strain evidence="3">PL_HMW_Pooled</strain>
        <tissue evidence="3">Head</tissue>
    </source>
</reference>
<dbReference type="InterPro" id="IPR004242">
    <property type="entry name" value="Transposase_21"/>
</dbReference>
<dbReference type="EMBL" id="JAHWGI010000078">
    <property type="protein sequence ID" value="KAK3908821.1"/>
    <property type="molecule type" value="Genomic_DNA"/>
</dbReference>
<dbReference type="PANTHER" id="PTHR46579">
    <property type="entry name" value="F5/8 TYPE C DOMAIN-CONTAINING PROTEIN-RELATED"/>
    <property type="match status" value="1"/>
</dbReference>
<feature type="region of interest" description="Disordered" evidence="1">
    <location>
        <begin position="1"/>
        <end position="35"/>
    </location>
</feature>